<protein>
    <submittedName>
        <fullName evidence="8">Unannotated protein</fullName>
    </submittedName>
</protein>
<evidence type="ECO:0000256" key="3">
    <source>
        <dbReference type="ARBA" id="ARBA00022475"/>
    </source>
</evidence>
<dbReference type="Gene3D" id="3.40.50.2300">
    <property type="match status" value="2"/>
</dbReference>
<dbReference type="PANTHER" id="PTHR34296">
    <property type="entry name" value="TRANSCRIPTIONAL ACTIVATOR PROTEIN MED"/>
    <property type="match status" value="1"/>
</dbReference>
<evidence type="ECO:0000256" key="4">
    <source>
        <dbReference type="ARBA" id="ARBA00022729"/>
    </source>
</evidence>
<dbReference type="CDD" id="cd06354">
    <property type="entry name" value="PBP1_PrnA-like"/>
    <property type="match status" value="1"/>
</dbReference>
<proteinExistence type="inferred from homology"/>
<feature type="domain" description="ABC transporter substrate-binding protein PnrA-like" evidence="7">
    <location>
        <begin position="32"/>
        <end position="307"/>
    </location>
</feature>
<keyword evidence="6" id="KW-0449">Lipoprotein</keyword>
<dbReference type="GO" id="GO:0005886">
    <property type="term" value="C:plasma membrane"/>
    <property type="evidence" value="ECO:0007669"/>
    <property type="project" value="UniProtKB-SubCell"/>
</dbReference>
<evidence type="ECO:0000256" key="1">
    <source>
        <dbReference type="ARBA" id="ARBA00004193"/>
    </source>
</evidence>
<accession>A0A6J7IW30</accession>
<comment type="similarity">
    <text evidence="2">Belongs to the BMP lipoprotein family.</text>
</comment>
<name>A0A6J7IW30_9ZZZZ</name>
<dbReference type="SUPFAM" id="SSF53822">
    <property type="entry name" value="Periplasmic binding protein-like I"/>
    <property type="match status" value="1"/>
</dbReference>
<gene>
    <name evidence="8" type="ORF">UFOPK3774_00280</name>
</gene>
<evidence type="ECO:0000259" key="7">
    <source>
        <dbReference type="Pfam" id="PF02608"/>
    </source>
</evidence>
<evidence type="ECO:0000256" key="2">
    <source>
        <dbReference type="ARBA" id="ARBA00008610"/>
    </source>
</evidence>
<comment type="subcellular location">
    <subcellularLocation>
        <location evidence="1">Cell membrane</location>
        <topology evidence="1">Lipid-anchor</topology>
    </subcellularLocation>
</comment>
<reference evidence="8" key="1">
    <citation type="submission" date="2020-05" db="EMBL/GenBank/DDBJ databases">
        <authorList>
            <person name="Chiriac C."/>
            <person name="Salcher M."/>
            <person name="Ghai R."/>
            <person name="Kavagutti S V."/>
        </authorList>
    </citation>
    <scope>NUCLEOTIDE SEQUENCE</scope>
</reference>
<dbReference type="AlphaFoldDB" id="A0A6J7IW30"/>
<dbReference type="PANTHER" id="PTHR34296:SF2">
    <property type="entry name" value="ABC TRANSPORTER GUANOSINE-BINDING PROTEIN NUPN"/>
    <property type="match status" value="1"/>
</dbReference>
<dbReference type="InterPro" id="IPR050957">
    <property type="entry name" value="BMP_lipoprotein"/>
</dbReference>
<dbReference type="Pfam" id="PF02608">
    <property type="entry name" value="Bmp"/>
    <property type="match status" value="1"/>
</dbReference>
<evidence type="ECO:0000256" key="6">
    <source>
        <dbReference type="ARBA" id="ARBA00023288"/>
    </source>
</evidence>
<keyword evidence="5" id="KW-0472">Membrane</keyword>
<keyword evidence="4" id="KW-0732">Signal</keyword>
<dbReference type="InterPro" id="IPR028082">
    <property type="entry name" value="Peripla_BP_I"/>
</dbReference>
<dbReference type="InterPro" id="IPR003760">
    <property type="entry name" value="PnrA-like"/>
</dbReference>
<dbReference type="EMBL" id="CAFBNG010000032">
    <property type="protein sequence ID" value="CAB4935059.1"/>
    <property type="molecule type" value="Genomic_DNA"/>
</dbReference>
<evidence type="ECO:0000313" key="8">
    <source>
        <dbReference type="EMBL" id="CAB4935059.1"/>
    </source>
</evidence>
<keyword evidence="3" id="KW-1003">Cell membrane</keyword>
<sequence length="330" mass="34321">MKLLVTSCAIAVTAILAPTAIAASTSTPVKVCVAYDVGGVDDQSFNAAVAAGVKDVIKKYSIKVETTLTTGTESNRTERLHQLLGRGCSPIIAVGPGYAAALSKVAAENPLTAFAIVDNASVPYLNVSSIVFADNQIAYVAGSAAALITTKHKVGLITSVADAPIFESAFAAGAKASDKGVVTITRKGSQLGKSAQELIDAGADVLFSSLEGSEAEIFAAVLKANRAGKMVSLITMEPDQFLTVRATNKKYIAASIVKRVDKAVLNLVSTFMSNESFNDVLDAKSGIYGYRFGIADKAIEISLFDPKLVALTKKVDLAAQVAANLPSLNR</sequence>
<organism evidence="8">
    <name type="scientific">freshwater metagenome</name>
    <dbReference type="NCBI Taxonomy" id="449393"/>
    <lineage>
        <taxon>unclassified sequences</taxon>
        <taxon>metagenomes</taxon>
        <taxon>ecological metagenomes</taxon>
    </lineage>
</organism>
<evidence type="ECO:0000256" key="5">
    <source>
        <dbReference type="ARBA" id="ARBA00023136"/>
    </source>
</evidence>